<keyword evidence="2" id="KW-1185">Reference proteome</keyword>
<dbReference type="AlphaFoldDB" id="A0A9X1LSP9"/>
<protein>
    <submittedName>
        <fullName evidence="1">Uncharacterized protein</fullName>
    </submittedName>
</protein>
<organism evidence="1 2">
    <name type="scientific">Microbacterium allomyrinae</name>
    <dbReference type="NCBI Taxonomy" id="2830666"/>
    <lineage>
        <taxon>Bacteria</taxon>
        <taxon>Bacillati</taxon>
        <taxon>Actinomycetota</taxon>
        <taxon>Actinomycetes</taxon>
        <taxon>Micrococcales</taxon>
        <taxon>Microbacteriaceae</taxon>
        <taxon>Microbacterium</taxon>
    </lineage>
</organism>
<dbReference type="RefSeq" id="WP_229382985.1">
    <property type="nucleotide sequence ID" value="NZ_JAGTTN010000001.1"/>
</dbReference>
<sequence length="132" mass="14760">MTRFAIDAPTALRIVDDEREIDPRHSLVGPSLLRSDALRLLYRRVREGRIDDAAGRAKLERLAVLKVRLLGDRVSRAVAWKIAMQLDWDDPARAEYLAVAKLQADALVADDPTLAAAAREIIPIAAYEDLYL</sequence>
<name>A0A9X1LSP9_9MICO</name>
<accession>A0A9X1LSP9</accession>
<gene>
    <name evidence="1" type="ORF">KEC57_02835</name>
</gene>
<dbReference type="Proteomes" id="UP001139354">
    <property type="component" value="Unassembled WGS sequence"/>
</dbReference>
<evidence type="ECO:0000313" key="1">
    <source>
        <dbReference type="EMBL" id="MCC2031112.1"/>
    </source>
</evidence>
<dbReference type="EMBL" id="JAGTTN010000001">
    <property type="protein sequence ID" value="MCC2031112.1"/>
    <property type="molecule type" value="Genomic_DNA"/>
</dbReference>
<comment type="caution">
    <text evidence="1">The sequence shown here is derived from an EMBL/GenBank/DDBJ whole genome shotgun (WGS) entry which is preliminary data.</text>
</comment>
<dbReference type="Gene3D" id="3.40.50.1010">
    <property type="entry name" value="5'-nuclease"/>
    <property type="match status" value="1"/>
</dbReference>
<reference evidence="1" key="1">
    <citation type="submission" date="2021-04" db="EMBL/GenBank/DDBJ databases">
        <title>Microbacterium tenobrionis sp. nov. and Microbacterium allomyrinae sp. nov., isolated from larvae of Tenobrio molitor and Allomyrina dichotoma, respectively.</title>
        <authorList>
            <person name="Lee S.D."/>
        </authorList>
    </citation>
    <scope>NUCLEOTIDE SEQUENCE</scope>
    <source>
        <strain evidence="1">BWT-G7</strain>
    </source>
</reference>
<proteinExistence type="predicted"/>
<evidence type="ECO:0000313" key="2">
    <source>
        <dbReference type="Proteomes" id="UP001139354"/>
    </source>
</evidence>